<proteinExistence type="predicted"/>
<organism evidence="2 3">
    <name type="scientific">Bilophila wadsworthia (strain 3_1_6)</name>
    <dbReference type="NCBI Taxonomy" id="563192"/>
    <lineage>
        <taxon>Bacteria</taxon>
        <taxon>Pseudomonadati</taxon>
        <taxon>Thermodesulfobacteriota</taxon>
        <taxon>Desulfovibrionia</taxon>
        <taxon>Desulfovibrionales</taxon>
        <taxon>Desulfovibrionaceae</taxon>
        <taxon>Bilophila</taxon>
    </lineage>
</organism>
<protein>
    <submittedName>
        <fullName evidence="2">Uncharacterized protein</fullName>
    </submittedName>
</protein>
<keyword evidence="3" id="KW-1185">Reference proteome</keyword>
<evidence type="ECO:0000256" key="1">
    <source>
        <dbReference type="SAM" id="Phobius"/>
    </source>
</evidence>
<name>S2KSN2_BILW3</name>
<reference evidence="2 3" key="1">
    <citation type="submission" date="2010-10" db="EMBL/GenBank/DDBJ databases">
        <authorList>
            <consortium name="The Broad Institute Genome Sequencing Platform"/>
            <person name="Ward D."/>
            <person name="Earl A."/>
            <person name="Feldgarden M."/>
            <person name="Young S.K."/>
            <person name="Gargeya S."/>
            <person name="Zeng Q."/>
            <person name="Alvarado L."/>
            <person name="Berlin A."/>
            <person name="Bochicchio J."/>
            <person name="Chapman S.B."/>
            <person name="Chen Z."/>
            <person name="Freedman E."/>
            <person name="Gellesch M."/>
            <person name="Goldberg J."/>
            <person name="Griggs A."/>
            <person name="Gujja S."/>
            <person name="Heilman E."/>
            <person name="Heiman D."/>
            <person name="Howarth C."/>
            <person name="Mehta T."/>
            <person name="Neiman D."/>
            <person name="Pearson M."/>
            <person name="Roberts A."/>
            <person name="Saif S."/>
            <person name="Shea T."/>
            <person name="Shenoy N."/>
            <person name="Sisk P."/>
            <person name="Stolte C."/>
            <person name="Sykes S."/>
            <person name="White J."/>
            <person name="Yandava C."/>
            <person name="Allen-Vercoe E."/>
            <person name="Sibley C."/>
            <person name="Ambrose C.E."/>
            <person name="Strauss J."/>
            <person name="Daigneault M."/>
            <person name="Haas B."/>
            <person name="Nusbaum C."/>
            <person name="Birren B."/>
        </authorList>
    </citation>
    <scope>NUCLEOTIDE SEQUENCE [LARGE SCALE GENOMIC DNA]</scope>
    <source>
        <strain evidence="2 3">3_1_6</strain>
    </source>
</reference>
<keyword evidence="1" id="KW-0472">Membrane</keyword>
<dbReference type="AlphaFoldDB" id="S2KSN2"/>
<dbReference type="Proteomes" id="UP000006034">
    <property type="component" value="Unassembled WGS sequence"/>
</dbReference>
<reference evidence="2 3" key="2">
    <citation type="submission" date="2013-04" db="EMBL/GenBank/DDBJ databases">
        <title>The Genome Sequence of Bilophila wadsworthia 3_1_6.</title>
        <authorList>
            <consortium name="The Broad Institute Genomics Platform"/>
            <person name="Earl A."/>
            <person name="Ward D."/>
            <person name="Feldgarden M."/>
            <person name="Gevers D."/>
            <person name="Sibley C."/>
            <person name="Strauss J."/>
            <person name="Allen-Vercoe E."/>
            <person name="Walker B."/>
            <person name="Young S."/>
            <person name="Zeng Q."/>
            <person name="Gargeya S."/>
            <person name="Fitzgerald M."/>
            <person name="Haas B."/>
            <person name="Abouelleil A."/>
            <person name="Allen A.W."/>
            <person name="Alvarado L."/>
            <person name="Arachchi H.M."/>
            <person name="Berlin A.M."/>
            <person name="Chapman S.B."/>
            <person name="Gainer-Dewar J."/>
            <person name="Goldberg J."/>
            <person name="Griggs A."/>
            <person name="Gujja S."/>
            <person name="Hansen M."/>
            <person name="Howarth C."/>
            <person name="Imamovic A."/>
            <person name="Ireland A."/>
            <person name="Larimer J."/>
            <person name="McCowan C."/>
            <person name="Murphy C."/>
            <person name="Pearson M."/>
            <person name="Poon T.W."/>
            <person name="Priest M."/>
            <person name="Roberts A."/>
            <person name="Saif S."/>
            <person name="Shea T."/>
            <person name="Sisk P."/>
            <person name="Sykes S."/>
            <person name="Wortman J."/>
            <person name="Nusbaum C."/>
            <person name="Birren B."/>
        </authorList>
    </citation>
    <scope>NUCLEOTIDE SEQUENCE [LARGE SCALE GENOMIC DNA]</scope>
    <source>
        <strain evidence="2 3">3_1_6</strain>
    </source>
</reference>
<dbReference type="RefSeq" id="WP_016360934.1">
    <property type="nucleotide sequence ID" value="NZ_KE150239.1"/>
</dbReference>
<comment type="caution">
    <text evidence="2">The sequence shown here is derived from an EMBL/GenBank/DDBJ whole genome shotgun (WGS) entry which is preliminary data.</text>
</comment>
<evidence type="ECO:0000313" key="2">
    <source>
        <dbReference type="EMBL" id="EPC05750.1"/>
    </source>
</evidence>
<dbReference type="GeneID" id="78087878"/>
<keyword evidence="1" id="KW-1133">Transmembrane helix</keyword>
<accession>S2KSN2</accession>
<sequence>MKWIEQYPVAWRVALIVLCFLLVGYFEWEDQELFNNMTPLSVEAER</sequence>
<keyword evidence="1" id="KW-0812">Transmembrane</keyword>
<evidence type="ECO:0000313" key="3">
    <source>
        <dbReference type="Proteomes" id="UP000006034"/>
    </source>
</evidence>
<dbReference type="HOGENOM" id="CLU_3180759_0_0_7"/>
<feature type="transmembrane region" description="Helical" evidence="1">
    <location>
        <begin position="9"/>
        <end position="28"/>
    </location>
</feature>
<gene>
    <name evidence="2" type="ORF">HMPREF0179_05272</name>
</gene>
<dbReference type="EMBL" id="ADCP02000002">
    <property type="protein sequence ID" value="EPC05750.1"/>
    <property type="molecule type" value="Genomic_DNA"/>
</dbReference>